<organism evidence="1 2">
    <name type="scientific">Nonlabens agnitus</name>
    <dbReference type="NCBI Taxonomy" id="870484"/>
    <lineage>
        <taxon>Bacteria</taxon>
        <taxon>Pseudomonadati</taxon>
        <taxon>Bacteroidota</taxon>
        <taxon>Flavobacteriia</taxon>
        <taxon>Flavobacteriales</taxon>
        <taxon>Flavobacteriaceae</taxon>
        <taxon>Nonlabens</taxon>
    </lineage>
</organism>
<keyword evidence="2" id="KW-1185">Reference proteome</keyword>
<evidence type="ECO:0000313" key="2">
    <source>
        <dbReference type="Proteomes" id="UP000239532"/>
    </source>
</evidence>
<accession>A0A2S9WSG2</accession>
<dbReference type="SUPFAM" id="SSF56300">
    <property type="entry name" value="Metallo-dependent phosphatases"/>
    <property type="match status" value="1"/>
</dbReference>
<dbReference type="Proteomes" id="UP000239532">
    <property type="component" value="Unassembled WGS sequence"/>
</dbReference>
<evidence type="ECO:0000313" key="1">
    <source>
        <dbReference type="EMBL" id="PRP66379.1"/>
    </source>
</evidence>
<name>A0A2S9WSG2_9FLAO</name>
<reference evidence="1 2" key="1">
    <citation type="submission" date="2016-11" db="EMBL/GenBank/DDBJ databases">
        <title>Trade-off between light-utilization and light-protection in marine flavobacteria.</title>
        <authorList>
            <person name="Kumagai Y."/>
        </authorList>
    </citation>
    <scope>NUCLEOTIDE SEQUENCE [LARGE SCALE GENOMIC DNA]</scope>
    <source>
        <strain evidence="1 2">JCM 17109</strain>
    </source>
</reference>
<sequence>MTASLRSIILVVLTATIVGSCAKRAIQTRGIATLSTSNEEYRSFYLLGNLGVNQAQDPSVFDQMVNHIADQSQPQDYVLVLGDNVDAESLRKKDEDSKDKEQLTKQLNLLADKKLNVLVLPGDEDWNDEGISGLKNIEELTEELLNNDEAFQPENACPIEEVDISDSMHLIVVDSEWYIENWDKNPEFNDECEIKTREKFIKVLADAVRKARHKTVILAMHHPLYTNGVHGGTLGLRMLSTPKQENAYLPGVGFLYSFVRSQAGLYPQDRYNPLMNELMEEIETIGSGIDRLIVVSAHEESLQYMDHDNIKQIISGAVTATNVASLGKKGKFSAGKLGFAELRVFQDQSSQIFFHIVNENGDLEEVYAADLFEPKEDYDIASLPAVTAKTVKASVYPKEETEVDQDYEEFYGKHYRRLYGLDVEAPVVLLDTLYGGLKVERAGGGNQTQGLRLVDSLDREFNMRALEKDALQFLKSAGYDKLDADKYFAETLPQKLIRDFYTAAHPYGAFAVPRLAGAIKLSHTHPKLFYVPKQPVLGNFNETHGDRLYMIVEKPDDSFDNAHMFGYNEDVESTDDLFEKIRSDEEYTVDEELYIRARIFDMLLGDWDRHEDQWRWAEIKVDEDHSKFEAIPRDRDQVFARFDGKLLEFMNGAIGSTKQFGNYGPDIEYIKQFSRSAIHLDRAVLQRSSMADWEKQVQYIQDNITPEVVEKAFNEMPEEVKDEQWLQTQQDLLSRKRNLNSIVQRYYKHFLEFQTLKGTDKDDRFTIDRAHGKTTINAYRIKDGKSEDVLFERTFRDDETEEIWIYGLDDDDEFIVTGDGDSKIRIVIAGGKGKDIYDVKNGKGISIFDYKSEENDLSKASDARNILRDDYEINHYDHRKSPANKSTFSLEMEYNPDDGFRPQLGIEKATIGYDRNPFTIKYGVNVDYRSLTQAAVFDGYWSKANVLGQWNLQVDASITTNNYTENFFGYGNDSAFDKDTDFDVNRVFLQRQSIGGSIYKMGDYGSSFTFGSQYEGIEVEPNIPEYTNVNNERDDYFKAYFNYEFKSIDNNRFTTRGMWLKGDFSFTDNLANGEHFVGVDPSLTFWNAIDDNRRLIIKSVIAGQLRMGDAPLFYQAARLGGANGLRSFRQERFTGNYALNASVDLRYDAAPIKTRLLPLRLIPYVGIDTGRVWVSRDTVSTFHTSYGGGIELAFPGLIKGSISYFTGEEGGRLAFGIYLSK</sequence>
<dbReference type="Gene3D" id="3.60.21.10">
    <property type="match status" value="1"/>
</dbReference>
<protein>
    <submittedName>
        <fullName evidence="1">Uncharacterized protein</fullName>
    </submittedName>
</protein>
<comment type="caution">
    <text evidence="1">The sequence shown here is derived from an EMBL/GenBank/DDBJ whole genome shotgun (WGS) entry which is preliminary data.</text>
</comment>
<dbReference type="InterPro" id="IPR029052">
    <property type="entry name" value="Metallo-depent_PP-like"/>
</dbReference>
<dbReference type="RefSeq" id="WP_105982218.1">
    <property type="nucleotide sequence ID" value="NZ_MQUC01000003.1"/>
</dbReference>
<dbReference type="EMBL" id="MQUC01000003">
    <property type="protein sequence ID" value="PRP66379.1"/>
    <property type="molecule type" value="Genomic_DNA"/>
</dbReference>
<proteinExistence type="predicted"/>
<dbReference type="AlphaFoldDB" id="A0A2S9WSG2"/>
<gene>
    <name evidence="1" type="ORF">BST86_04380</name>
</gene>
<dbReference type="OrthoDB" id="333971at2"/>
<dbReference type="PROSITE" id="PS51257">
    <property type="entry name" value="PROKAR_LIPOPROTEIN"/>
    <property type="match status" value="1"/>
</dbReference>